<organism evidence="12 14">
    <name type="scientific">Phytophthora rubi</name>
    <dbReference type="NCBI Taxonomy" id="129364"/>
    <lineage>
        <taxon>Eukaryota</taxon>
        <taxon>Sar</taxon>
        <taxon>Stramenopiles</taxon>
        <taxon>Oomycota</taxon>
        <taxon>Peronosporomycetes</taxon>
        <taxon>Peronosporales</taxon>
        <taxon>Peronosporaceae</taxon>
        <taxon>Phytophthora</taxon>
    </lineage>
</organism>
<accession>A0A6A3JIQ1</accession>
<comment type="caution">
    <text evidence="12">The sequence shown here is derived from an EMBL/GenBank/DDBJ whole genome shotgun (WGS) entry which is preliminary data.</text>
</comment>
<evidence type="ECO:0000313" key="13">
    <source>
        <dbReference type="EMBL" id="KAE9302085.1"/>
    </source>
</evidence>
<dbReference type="InterPro" id="IPR003656">
    <property type="entry name" value="Znf_BED"/>
</dbReference>
<evidence type="ECO:0000313" key="14">
    <source>
        <dbReference type="Proteomes" id="UP000429607"/>
    </source>
</evidence>
<proteinExistence type="predicted"/>
<keyword evidence="8" id="KW-0539">Nucleus</keyword>
<dbReference type="PROSITE" id="PS50808">
    <property type="entry name" value="ZF_BED"/>
    <property type="match status" value="1"/>
</dbReference>
<feature type="region of interest" description="Disordered" evidence="10">
    <location>
        <begin position="1"/>
        <end position="39"/>
    </location>
</feature>
<sequence>MASEQAPTTNVGLFAVADEPSLPPASEQPIKKRKTGSGRKKDAVWDLTTVLADKRVICNRCGALIHRYGVTKVERVRTHFERKCAGLRDHVPAVRGEESLVIMETTGASESSDSALMGAGAMAPADTSIPRHKISSYGNKNGAFKRKFASWLYATGQSFDNVENELLLSALRVLRGDVALPTKHELENELLDLEFTVSKNKVTKAITAKKCCLTVENWVNPGGCSVTTYGVVCEGVPYFLEAKTAATQEFSGELIVGEVEAVMAKEKKAEFYGIVTPTASTLSKYTREKIMKKYPRCTFFYGCVCNALSLLLKDVTSVLPLLEKVQTSVTELADVFRGNHKLQVLMPDTETNPTREFPDSSSVCAVLEAVLKHEKELYAVVARRDFVEASTPAEQEKLKRVQDFVLGESFVQDVVNSLAILRPLQQHLKHFQEDRPPLSQVFPYFVELLAVYSSIEWLSKKEKALITSCVSERFNSIYGNSHGVAYLLDPLYLGDALDERKRQEVESFIVRFCEHEGHSVDILSQLEMFKRMVAELKQGNPAYWQLVQSGAVSPHDFWMERRGQCPHLHQLAVAVFALPASSASPSPSLAVQGFDVTSRFGSKLKSDQLQKLTHVYCNSRREDSESLPSTPQLL</sequence>
<evidence type="ECO:0000256" key="7">
    <source>
        <dbReference type="ARBA" id="ARBA00023163"/>
    </source>
</evidence>
<evidence type="ECO:0000256" key="10">
    <source>
        <dbReference type="SAM" id="MobiDB-lite"/>
    </source>
</evidence>
<evidence type="ECO:0000313" key="15">
    <source>
        <dbReference type="Proteomes" id="UP000434957"/>
    </source>
</evidence>
<gene>
    <name evidence="12" type="ORF">PR001_g20682</name>
    <name evidence="13" type="ORF">PR003_g22369</name>
</gene>
<dbReference type="PANTHER" id="PTHR46481">
    <property type="entry name" value="ZINC FINGER BED DOMAIN-CONTAINING PROTEIN 4"/>
    <property type="match status" value="1"/>
</dbReference>
<evidence type="ECO:0000259" key="11">
    <source>
        <dbReference type="PROSITE" id="PS50808"/>
    </source>
</evidence>
<dbReference type="PANTHER" id="PTHR46481:SF10">
    <property type="entry name" value="ZINC FINGER BED DOMAIN-CONTAINING PROTEIN 39"/>
    <property type="match status" value="1"/>
</dbReference>
<keyword evidence="4" id="KW-0862">Zinc</keyword>
<dbReference type="EMBL" id="QXFT01002204">
    <property type="protein sequence ID" value="KAE9302085.1"/>
    <property type="molecule type" value="Genomic_DNA"/>
</dbReference>
<dbReference type="AlphaFoldDB" id="A0A6A3JIQ1"/>
<dbReference type="InterPro" id="IPR008906">
    <property type="entry name" value="HATC_C_dom"/>
</dbReference>
<reference evidence="12 14" key="1">
    <citation type="submission" date="2018-09" db="EMBL/GenBank/DDBJ databases">
        <title>Genomic investigation of the strawberry pathogen Phytophthora fragariae indicates pathogenicity is determined by transcriptional variation in three key races.</title>
        <authorList>
            <person name="Adams T.M."/>
            <person name="Armitage A.D."/>
            <person name="Sobczyk M.K."/>
            <person name="Bates H.J."/>
            <person name="Dunwell J.M."/>
            <person name="Nellist C.F."/>
            <person name="Harrison R.J."/>
        </authorList>
    </citation>
    <scope>NUCLEOTIDE SEQUENCE [LARGE SCALE GENOMIC DNA]</scope>
    <source>
        <strain evidence="12 14">SCRP249</strain>
        <strain evidence="13 15">SCRP333</strain>
    </source>
</reference>
<dbReference type="InterPro" id="IPR052035">
    <property type="entry name" value="ZnF_BED_domain_contain"/>
</dbReference>
<keyword evidence="15" id="KW-1185">Reference proteome</keyword>
<dbReference type="SUPFAM" id="SSF53098">
    <property type="entry name" value="Ribonuclease H-like"/>
    <property type="match status" value="1"/>
</dbReference>
<evidence type="ECO:0000256" key="5">
    <source>
        <dbReference type="ARBA" id="ARBA00023015"/>
    </source>
</evidence>
<feature type="domain" description="BED-type" evidence="11">
    <location>
        <begin position="39"/>
        <end position="91"/>
    </location>
</feature>
<comment type="subcellular location">
    <subcellularLocation>
        <location evidence="1">Nucleus</location>
    </subcellularLocation>
</comment>
<evidence type="ECO:0000256" key="2">
    <source>
        <dbReference type="ARBA" id="ARBA00022723"/>
    </source>
</evidence>
<dbReference type="GO" id="GO:0046983">
    <property type="term" value="F:protein dimerization activity"/>
    <property type="evidence" value="ECO:0007669"/>
    <property type="project" value="InterPro"/>
</dbReference>
<evidence type="ECO:0000256" key="8">
    <source>
        <dbReference type="ARBA" id="ARBA00023242"/>
    </source>
</evidence>
<keyword evidence="2" id="KW-0479">Metal-binding</keyword>
<keyword evidence="7" id="KW-0804">Transcription</keyword>
<evidence type="ECO:0000256" key="3">
    <source>
        <dbReference type="ARBA" id="ARBA00022771"/>
    </source>
</evidence>
<evidence type="ECO:0000313" key="12">
    <source>
        <dbReference type="EMBL" id="KAE8993398.1"/>
    </source>
</evidence>
<evidence type="ECO:0000256" key="4">
    <source>
        <dbReference type="ARBA" id="ARBA00022833"/>
    </source>
</evidence>
<dbReference type="GO" id="GO:0005634">
    <property type="term" value="C:nucleus"/>
    <property type="evidence" value="ECO:0007669"/>
    <property type="project" value="UniProtKB-SubCell"/>
</dbReference>
<evidence type="ECO:0000256" key="9">
    <source>
        <dbReference type="PROSITE-ProRule" id="PRU00027"/>
    </source>
</evidence>
<dbReference type="GO" id="GO:0003677">
    <property type="term" value="F:DNA binding"/>
    <property type="evidence" value="ECO:0007669"/>
    <property type="project" value="UniProtKB-KW"/>
</dbReference>
<protein>
    <recommendedName>
        <fullName evidence="11">BED-type domain-containing protein</fullName>
    </recommendedName>
</protein>
<evidence type="ECO:0000256" key="6">
    <source>
        <dbReference type="ARBA" id="ARBA00023125"/>
    </source>
</evidence>
<dbReference type="Proteomes" id="UP000429607">
    <property type="component" value="Unassembled WGS sequence"/>
</dbReference>
<dbReference type="Pfam" id="PF05699">
    <property type="entry name" value="Dimer_Tnp_hAT"/>
    <property type="match status" value="1"/>
</dbReference>
<dbReference type="InterPro" id="IPR012337">
    <property type="entry name" value="RNaseH-like_sf"/>
</dbReference>
<feature type="compositionally biased region" description="Polar residues" evidence="10">
    <location>
        <begin position="1"/>
        <end position="11"/>
    </location>
</feature>
<dbReference type="Proteomes" id="UP000434957">
    <property type="component" value="Unassembled WGS sequence"/>
</dbReference>
<keyword evidence="3 9" id="KW-0863">Zinc-finger</keyword>
<dbReference type="GO" id="GO:0008270">
    <property type="term" value="F:zinc ion binding"/>
    <property type="evidence" value="ECO:0007669"/>
    <property type="project" value="UniProtKB-KW"/>
</dbReference>
<name>A0A6A3JIQ1_9STRA</name>
<keyword evidence="6" id="KW-0238">DNA-binding</keyword>
<keyword evidence="5" id="KW-0805">Transcription regulation</keyword>
<evidence type="ECO:0000256" key="1">
    <source>
        <dbReference type="ARBA" id="ARBA00004123"/>
    </source>
</evidence>
<dbReference type="EMBL" id="QXFV01002068">
    <property type="protein sequence ID" value="KAE8993398.1"/>
    <property type="molecule type" value="Genomic_DNA"/>
</dbReference>